<accession>A0A1G6GS05</accession>
<gene>
    <name evidence="1" type="ORF">SAMN05421734_101440</name>
</gene>
<dbReference type="Proteomes" id="UP000242949">
    <property type="component" value="Unassembled WGS sequence"/>
</dbReference>
<protein>
    <submittedName>
        <fullName evidence="1">Uncharacterized protein</fullName>
    </submittedName>
</protein>
<dbReference type="EMBL" id="FMYI01000001">
    <property type="protein sequence ID" value="SDB84643.1"/>
    <property type="molecule type" value="Genomic_DNA"/>
</dbReference>
<dbReference type="RefSeq" id="WP_090792556.1">
    <property type="nucleotide sequence ID" value="NZ_FMYI01000001.1"/>
</dbReference>
<keyword evidence="2" id="KW-1185">Reference proteome</keyword>
<evidence type="ECO:0000313" key="2">
    <source>
        <dbReference type="Proteomes" id="UP000242949"/>
    </source>
</evidence>
<dbReference type="OrthoDB" id="92877at2"/>
<sequence length="120" mass="13942">MKTVSEAFQNQDKAMRYLMKVQTQYPRYMRDQLKIISDSIKNVPPNLSTQALNECLKSRFYSGSEFKDVLSHLMRQQQSTKHTKMNIKQIGSGQSDYSSMKPEVRDLDPYLEVLEGTVRS</sequence>
<proteinExistence type="predicted"/>
<organism evidence="1 2">
    <name type="scientific">Pelagirhabdus alkalitolerans</name>
    <dbReference type="NCBI Taxonomy" id="1612202"/>
    <lineage>
        <taxon>Bacteria</taxon>
        <taxon>Bacillati</taxon>
        <taxon>Bacillota</taxon>
        <taxon>Bacilli</taxon>
        <taxon>Bacillales</taxon>
        <taxon>Bacillaceae</taxon>
        <taxon>Pelagirhabdus</taxon>
    </lineage>
</organism>
<name>A0A1G6GS05_9BACI</name>
<reference evidence="2" key="1">
    <citation type="submission" date="2016-09" db="EMBL/GenBank/DDBJ databases">
        <authorList>
            <person name="Varghese N."/>
            <person name="Submissions S."/>
        </authorList>
    </citation>
    <scope>NUCLEOTIDE SEQUENCE [LARGE SCALE GENOMIC DNA]</scope>
    <source>
        <strain evidence="2">S5</strain>
    </source>
</reference>
<dbReference type="AlphaFoldDB" id="A0A1G6GS05"/>
<evidence type="ECO:0000313" key="1">
    <source>
        <dbReference type="EMBL" id="SDB84643.1"/>
    </source>
</evidence>